<evidence type="ECO:0000313" key="2">
    <source>
        <dbReference type="Proteomes" id="UP001501470"/>
    </source>
</evidence>
<protein>
    <recommendedName>
        <fullName evidence="3">Secreted protein</fullName>
    </recommendedName>
</protein>
<reference evidence="2" key="1">
    <citation type="journal article" date="2019" name="Int. J. Syst. Evol. Microbiol.">
        <title>The Global Catalogue of Microorganisms (GCM) 10K type strain sequencing project: providing services to taxonomists for standard genome sequencing and annotation.</title>
        <authorList>
            <consortium name="The Broad Institute Genomics Platform"/>
            <consortium name="The Broad Institute Genome Sequencing Center for Infectious Disease"/>
            <person name="Wu L."/>
            <person name="Ma J."/>
        </authorList>
    </citation>
    <scope>NUCLEOTIDE SEQUENCE [LARGE SCALE GENOMIC DNA]</scope>
    <source>
        <strain evidence="2">JCM 15933</strain>
    </source>
</reference>
<keyword evidence="2" id="KW-1185">Reference proteome</keyword>
<name>A0ABP4MBQ9_9ACTN</name>
<proteinExistence type="predicted"/>
<dbReference type="Proteomes" id="UP001501470">
    <property type="component" value="Unassembled WGS sequence"/>
</dbReference>
<sequence length="63" mass="6900">MAQVWALLVGLVAVGVREAFVTVRHVSAVRAAERVARRSRGRCAVRWSCTARGAEVVVARPER</sequence>
<accession>A0ABP4MBQ9</accession>
<evidence type="ECO:0000313" key="1">
    <source>
        <dbReference type="EMBL" id="GAA1541546.1"/>
    </source>
</evidence>
<evidence type="ECO:0008006" key="3">
    <source>
        <dbReference type="Google" id="ProtNLM"/>
    </source>
</evidence>
<gene>
    <name evidence="1" type="ORF">GCM10009827_071280</name>
</gene>
<comment type="caution">
    <text evidence="1">The sequence shown here is derived from an EMBL/GenBank/DDBJ whole genome shotgun (WGS) entry which is preliminary data.</text>
</comment>
<organism evidence="1 2">
    <name type="scientific">Dactylosporangium maewongense</name>
    <dbReference type="NCBI Taxonomy" id="634393"/>
    <lineage>
        <taxon>Bacteria</taxon>
        <taxon>Bacillati</taxon>
        <taxon>Actinomycetota</taxon>
        <taxon>Actinomycetes</taxon>
        <taxon>Micromonosporales</taxon>
        <taxon>Micromonosporaceae</taxon>
        <taxon>Dactylosporangium</taxon>
    </lineage>
</organism>
<dbReference type="EMBL" id="BAAAQD010000016">
    <property type="protein sequence ID" value="GAA1541546.1"/>
    <property type="molecule type" value="Genomic_DNA"/>
</dbReference>